<dbReference type="Gene3D" id="3.90.176.10">
    <property type="entry name" value="Toxin ADP-ribosyltransferase, Chain A, domain 1"/>
    <property type="match status" value="1"/>
</dbReference>
<reference evidence="2" key="1">
    <citation type="submission" date="2021-02" db="EMBL/GenBank/DDBJ databases">
        <authorList>
            <person name="Nowell W R."/>
        </authorList>
    </citation>
    <scope>NUCLEOTIDE SEQUENCE</scope>
</reference>
<proteinExistence type="predicted"/>
<accession>A0A8S2IEG3</accession>
<protein>
    <recommendedName>
        <fullName evidence="4">ADP ribosyltransferase domain-containing protein</fullName>
    </recommendedName>
</protein>
<dbReference type="EMBL" id="CAJNOK010005580">
    <property type="protein sequence ID" value="CAF0977611.1"/>
    <property type="molecule type" value="Genomic_DNA"/>
</dbReference>
<dbReference type="SUPFAM" id="SSF56399">
    <property type="entry name" value="ADP-ribosylation"/>
    <property type="match status" value="1"/>
</dbReference>
<organism evidence="2 3">
    <name type="scientific">Didymodactylos carnosus</name>
    <dbReference type="NCBI Taxonomy" id="1234261"/>
    <lineage>
        <taxon>Eukaryota</taxon>
        <taxon>Metazoa</taxon>
        <taxon>Spiralia</taxon>
        <taxon>Gnathifera</taxon>
        <taxon>Rotifera</taxon>
        <taxon>Eurotatoria</taxon>
        <taxon>Bdelloidea</taxon>
        <taxon>Philodinida</taxon>
        <taxon>Philodinidae</taxon>
        <taxon>Didymodactylos</taxon>
    </lineage>
</organism>
<dbReference type="PROSITE" id="PS51996">
    <property type="entry name" value="TR_MART"/>
    <property type="match status" value="1"/>
</dbReference>
<gene>
    <name evidence="1" type="ORF">OVA965_LOCUS13413</name>
    <name evidence="2" type="ORF">TMI583_LOCUS13417</name>
</gene>
<dbReference type="AlphaFoldDB" id="A0A8S2IEG3"/>
<comment type="caution">
    <text evidence="2">The sequence shown here is derived from an EMBL/GenBank/DDBJ whole genome shotgun (WGS) entry which is preliminary data.</text>
</comment>
<name>A0A8S2IEG3_9BILA</name>
<evidence type="ECO:0008006" key="4">
    <source>
        <dbReference type="Google" id="ProtNLM"/>
    </source>
</evidence>
<dbReference type="Proteomes" id="UP000677228">
    <property type="component" value="Unassembled WGS sequence"/>
</dbReference>
<evidence type="ECO:0000313" key="3">
    <source>
        <dbReference type="Proteomes" id="UP000682733"/>
    </source>
</evidence>
<evidence type="ECO:0000313" key="1">
    <source>
        <dbReference type="EMBL" id="CAF0977611.1"/>
    </source>
</evidence>
<dbReference type="Proteomes" id="UP000682733">
    <property type="component" value="Unassembled WGS sequence"/>
</dbReference>
<dbReference type="EMBL" id="CAJOBA010005587">
    <property type="protein sequence ID" value="CAF3748312.1"/>
    <property type="molecule type" value="Genomic_DNA"/>
</dbReference>
<sequence length="169" mass="19844">MAIDWYTKNTCLYRILNQMFRQENVIGMFQLRYFIKDLYLQLKDLHTNYINSLLPENKSLTTYRGQFITINQVEQLKENINGLIYMNTFLSTTTDRDVGLIYAGADGNKHPYLVSVIFKIEIDTSIISKPFTNINEFSYHKDENEVLFALGSVFKIKSVKNKEIIIYGW</sequence>
<evidence type="ECO:0000313" key="2">
    <source>
        <dbReference type="EMBL" id="CAF3748312.1"/>
    </source>
</evidence>